<reference evidence="9 10" key="1">
    <citation type="submission" date="2014-09" db="EMBL/GenBank/DDBJ databases">
        <title>Complete genome sequence of Endomicrobium proavitum.</title>
        <authorList>
            <person name="Zheng H."/>
        </authorList>
    </citation>
    <scope>NUCLEOTIDE SEQUENCE [LARGE SCALE GENOMIC DNA]</scope>
    <source>
        <strain evidence="9 10">Rsa215</strain>
    </source>
</reference>
<dbReference type="SUPFAM" id="SSF161098">
    <property type="entry name" value="MetI-like"/>
    <property type="match status" value="1"/>
</dbReference>
<dbReference type="PROSITE" id="PS50928">
    <property type="entry name" value="ABC_TM1"/>
    <property type="match status" value="1"/>
</dbReference>
<protein>
    <submittedName>
        <fullName evidence="9">Dipeptide transporter</fullName>
    </submittedName>
</protein>
<keyword evidence="4 7" id="KW-0812">Transmembrane</keyword>
<evidence type="ECO:0000256" key="3">
    <source>
        <dbReference type="ARBA" id="ARBA00022475"/>
    </source>
</evidence>
<feature type="domain" description="ABC transmembrane type-1" evidence="8">
    <location>
        <begin position="70"/>
        <end position="259"/>
    </location>
</feature>
<keyword evidence="2 7" id="KW-0813">Transport</keyword>
<comment type="subcellular location">
    <subcellularLocation>
        <location evidence="1 7">Cell membrane</location>
        <topology evidence="1 7">Multi-pass membrane protein</topology>
    </subcellularLocation>
</comment>
<evidence type="ECO:0000313" key="10">
    <source>
        <dbReference type="Proteomes" id="UP000035337"/>
    </source>
</evidence>
<dbReference type="OrthoDB" id="9783218at2"/>
<keyword evidence="3" id="KW-1003">Cell membrane</keyword>
<dbReference type="STRING" id="1408281.Epro_0120"/>
<evidence type="ECO:0000259" key="8">
    <source>
        <dbReference type="PROSITE" id="PS50928"/>
    </source>
</evidence>
<gene>
    <name evidence="9" type="primary">appC</name>
    <name evidence="9" type="ORF">Epro_0120</name>
</gene>
<dbReference type="PATRIC" id="fig|1408281.3.peg.121"/>
<dbReference type="Proteomes" id="UP000035337">
    <property type="component" value="Chromosome"/>
</dbReference>
<evidence type="ECO:0000256" key="5">
    <source>
        <dbReference type="ARBA" id="ARBA00022989"/>
    </source>
</evidence>
<name>A0A0G3WJ68_9BACT</name>
<evidence type="ECO:0000256" key="2">
    <source>
        <dbReference type="ARBA" id="ARBA00022448"/>
    </source>
</evidence>
<feature type="transmembrane region" description="Helical" evidence="7">
    <location>
        <begin position="109"/>
        <end position="127"/>
    </location>
</feature>
<dbReference type="EMBL" id="CP009498">
    <property type="protein sequence ID" value="AKL97499.1"/>
    <property type="molecule type" value="Genomic_DNA"/>
</dbReference>
<feature type="transmembrane region" description="Helical" evidence="7">
    <location>
        <begin position="183"/>
        <end position="204"/>
    </location>
</feature>
<evidence type="ECO:0000256" key="1">
    <source>
        <dbReference type="ARBA" id="ARBA00004651"/>
    </source>
</evidence>
<evidence type="ECO:0000313" key="9">
    <source>
        <dbReference type="EMBL" id="AKL97499.1"/>
    </source>
</evidence>
<keyword evidence="5 7" id="KW-1133">Transmembrane helix</keyword>
<dbReference type="KEGG" id="epo:Epro_0120"/>
<dbReference type="InterPro" id="IPR035906">
    <property type="entry name" value="MetI-like_sf"/>
</dbReference>
<dbReference type="InterPro" id="IPR025966">
    <property type="entry name" value="OppC_N"/>
</dbReference>
<dbReference type="Pfam" id="PF00528">
    <property type="entry name" value="BPD_transp_1"/>
    <property type="match status" value="1"/>
</dbReference>
<evidence type="ECO:0000256" key="7">
    <source>
        <dbReference type="RuleBase" id="RU363032"/>
    </source>
</evidence>
<comment type="similarity">
    <text evidence="7">Belongs to the binding-protein-dependent transport system permease family.</text>
</comment>
<dbReference type="GO" id="GO:0005886">
    <property type="term" value="C:plasma membrane"/>
    <property type="evidence" value="ECO:0007669"/>
    <property type="project" value="UniProtKB-SubCell"/>
</dbReference>
<dbReference type="AlphaFoldDB" id="A0A0G3WJ68"/>
<feature type="transmembrane region" description="Helical" evidence="7">
    <location>
        <begin position="9"/>
        <end position="30"/>
    </location>
</feature>
<dbReference type="InterPro" id="IPR050366">
    <property type="entry name" value="BP-dependent_transpt_permease"/>
</dbReference>
<dbReference type="CDD" id="cd06261">
    <property type="entry name" value="TM_PBP2"/>
    <property type="match status" value="1"/>
</dbReference>
<accession>A0A0G3WJ68</accession>
<dbReference type="PANTHER" id="PTHR43386:SF1">
    <property type="entry name" value="D,D-DIPEPTIDE TRANSPORT SYSTEM PERMEASE PROTEIN DDPC-RELATED"/>
    <property type="match status" value="1"/>
</dbReference>
<dbReference type="PANTHER" id="PTHR43386">
    <property type="entry name" value="OLIGOPEPTIDE TRANSPORT SYSTEM PERMEASE PROTEIN APPC"/>
    <property type="match status" value="1"/>
</dbReference>
<sequence>MKKLLKNRAAFTGLVFLTVVILAAAFAPLITPYDPSSQDLTQRLAAPSAAHILGTDDLGRDVLSRIIYGARISISVGFFAVLLTVIIGSLVGMFAGYFGGVADSALMRFTDIMLCFPTFFLILLVIAFFEPNIYNVMIVIGITSWTGLARIVRAEVLSVREREFVLASKMLAVSKFRLFFRHILPNVISPIIVYSAIGVGSAILTESGLSFLGLGVQPPTASWGQILMQGKDYIYVAWWLSVFPGIAILLTVLSFNLLGETLRDVLDPKDNT</sequence>
<keyword evidence="10" id="KW-1185">Reference proteome</keyword>
<dbReference type="Gene3D" id="1.10.3720.10">
    <property type="entry name" value="MetI-like"/>
    <property type="match status" value="1"/>
</dbReference>
<evidence type="ECO:0000256" key="4">
    <source>
        <dbReference type="ARBA" id="ARBA00022692"/>
    </source>
</evidence>
<feature type="transmembrane region" description="Helical" evidence="7">
    <location>
        <begin position="72"/>
        <end position="97"/>
    </location>
</feature>
<dbReference type="InterPro" id="IPR000515">
    <property type="entry name" value="MetI-like"/>
</dbReference>
<feature type="transmembrane region" description="Helical" evidence="7">
    <location>
        <begin position="133"/>
        <end position="152"/>
    </location>
</feature>
<keyword evidence="6 7" id="KW-0472">Membrane</keyword>
<evidence type="ECO:0000256" key="6">
    <source>
        <dbReference type="ARBA" id="ARBA00023136"/>
    </source>
</evidence>
<feature type="transmembrane region" description="Helical" evidence="7">
    <location>
        <begin position="236"/>
        <end position="259"/>
    </location>
</feature>
<dbReference type="Pfam" id="PF12911">
    <property type="entry name" value="OppC_N"/>
    <property type="match status" value="1"/>
</dbReference>
<organism evidence="9 10">
    <name type="scientific">Endomicrobium proavitum</name>
    <dbReference type="NCBI Taxonomy" id="1408281"/>
    <lineage>
        <taxon>Bacteria</taxon>
        <taxon>Pseudomonadati</taxon>
        <taxon>Elusimicrobiota</taxon>
        <taxon>Endomicrobiia</taxon>
        <taxon>Endomicrobiales</taxon>
        <taxon>Endomicrobiaceae</taxon>
        <taxon>Endomicrobium</taxon>
    </lineage>
</organism>
<proteinExistence type="inferred from homology"/>
<dbReference type="RefSeq" id="WP_052569633.1">
    <property type="nucleotide sequence ID" value="NZ_CP009498.1"/>
</dbReference>
<dbReference type="GO" id="GO:0055085">
    <property type="term" value="P:transmembrane transport"/>
    <property type="evidence" value="ECO:0007669"/>
    <property type="project" value="InterPro"/>
</dbReference>